<name>A0A182SBI1_9DIPT</name>
<dbReference type="AlphaFoldDB" id="A0A182SBI1"/>
<dbReference type="InterPro" id="IPR050333">
    <property type="entry name" value="SLRP"/>
</dbReference>
<reference evidence="4" key="1">
    <citation type="submission" date="2013-09" db="EMBL/GenBank/DDBJ databases">
        <title>The Genome Sequence of Anopheles maculatus species B.</title>
        <authorList>
            <consortium name="The Broad Institute Genomics Platform"/>
            <person name="Neafsey D.E."/>
            <person name="Besansky N."/>
            <person name="Howell P."/>
            <person name="Walton C."/>
            <person name="Young S.K."/>
            <person name="Zeng Q."/>
            <person name="Gargeya S."/>
            <person name="Fitzgerald M."/>
            <person name="Haas B."/>
            <person name="Abouelleil A."/>
            <person name="Allen A.W."/>
            <person name="Alvarado L."/>
            <person name="Arachchi H.M."/>
            <person name="Berlin A.M."/>
            <person name="Chapman S.B."/>
            <person name="Gainer-Dewar J."/>
            <person name="Goldberg J."/>
            <person name="Griggs A."/>
            <person name="Gujja S."/>
            <person name="Hansen M."/>
            <person name="Howarth C."/>
            <person name="Imamovic A."/>
            <person name="Ireland A."/>
            <person name="Larimer J."/>
            <person name="McCowan C."/>
            <person name="Murphy C."/>
            <person name="Pearson M."/>
            <person name="Poon T.W."/>
            <person name="Priest M."/>
            <person name="Roberts A."/>
            <person name="Saif S."/>
            <person name="Shea T."/>
            <person name="Sisk P."/>
            <person name="Sykes S."/>
            <person name="Wortman J."/>
            <person name="Nusbaum C."/>
            <person name="Birren B."/>
        </authorList>
    </citation>
    <scope>NUCLEOTIDE SEQUENCE [LARGE SCALE GENOMIC DNA]</scope>
    <source>
        <strain evidence="4">maculatus3</strain>
    </source>
</reference>
<dbReference type="Proteomes" id="UP000075901">
    <property type="component" value="Unassembled WGS sequence"/>
</dbReference>
<keyword evidence="4" id="KW-1185">Reference proteome</keyword>
<dbReference type="Pfam" id="PF00560">
    <property type="entry name" value="LRR_1"/>
    <property type="match status" value="1"/>
</dbReference>
<evidence type="ECO:0000256" key="1">
    <source>
        <dbReference type="ARBA" id="ARBA00022614"/>
    </source>
</evidence>
<organism evidence="3 4">
    <name type="scientific">Anopheles maculatus</name>
    <dbReference type="NCBI Taxonomy" id="74869"/>
    <lineage>
        <taxon>Eukaryota</taxon>
        <taxon>Metazoa</taxon>
        <taxon>Ecdysozoa</taxon>
        <taxon>Arthropoda</taxon>
        <taxon>Hexapoda</taxon>
        <taxon>Insecta</taxon>
        <taxon>Pterygota</taxon>
        <taxon>Neoptera</taxon>
        <taxon>Endopterygota</taxon>
        <taxon>Diptera</taxon>
        <taxon>Nematocera</taxon>
        <taxon>Culicoidea</taxon>
        <taxon>Culicidae</taxon>
        <taxon>Anophelinae</taxon>
        <taxon>Anopheles</taxon>
        <taxon>Anopheles maculatus group</taxon>
    </lineage>
</organism>
<dbReference type="PROSITE" id="PS51450">
    <property type="entry name" value="LRR"/>
    <property type="match status" value="2"/>
</dbReference>
<evidence type="ECO:0000313" key="3">
    <source>
        <dbReference type="EnsemblMetazoa" id="AMAM003458-PA"/>
    </source>
</evidence>
<dbReference type="VEuPathDB" id="VectorBase:AMAM003458"/>
<evidence type="ECO:0008006" key="5">
    <source>
        <dbReference type="Google" id="ProtNLM"/>
    </source>
</evidence>
<dbReference type="PANTHER" id="PTHR45712:SF22">
    <property type="entry name" value="INSULIN-LIKE GROWTH FACTOR-BINDING PROTEIN COMPLEX ACID LABILE SUBUNIT"/>
    <property type="match status" value="1"/>
</dbReference>
<dbReference type="Pfam" id="PF13855">
    <property type="entry name" value="LRR_8"/>
    <property type="match status" value="1"/>
</dbReference>
<reference evidence="3" key="2">
    <citation type="submission" date="2020-05" db="UniProtKB">
        <authorList>
            <consortium name="EnsemblMetazoa"/>
        </authorList>
    </citation>
    <scope>IDENTIFICATION</scope>
    <source>
        <strain evidence="3">maculatus3</strain>
    </source>
</reference>
<dbReference type="PANTHER" id="PTHR45712">
    <property type="entry name" value="AGAP008170-PA"/>
    <property type="match status" value="1"/>
</dbReference>
<dbReference type="InterPro" id="IPR003591">
    <property type="entry name" value="Leu-rich_rpt_typical-subtyp"/>
</dbReference>
<keyword evidence="1" id="KW-0433">Leucine-rich repeat</keyword>
<dbReference type="SMART" id="SM00369">
    <property type="entry name" value="LRR_TYP"/>
    <property type="match status" value="4"/>
</dbReference>
<proteinExistence type="predicted"/>
<protein>
    <recommendedName>
        <fullName evidence="5">Leucine rich immune protein (Coil-less)</fullName>
    </recommendedName>
</protein>
<dbReference type="EnsemblMetazoa" id="AMAM003458-RA">
    <property type="protein sequence ID" value="AMAM003458-PA"/>
    <property type="gene ID" value="AMAM003458"/>
</dbReference>
<evidence type="ECO:0000256" key="2">
    <source>
        <dbReference type="ARBA" id="ARBA00022737"/>
    </source>
</evidence>
<dbReference type="SUPFAM" id="SSF52058">
    <property type="entry name" value="L domain-like"/>
    <property type="match status" value="1"/>
</dbReference>
<dbReference type="InterPro" id="IPR001611">
    <property type="entry name" value="Leu-rich_rpt"/>
</dbReference>
<evidence type="ECO:0000313" key="4">
    <source>
        <dbReference type="Proteomes" id="UP000075901"/>
    </source>
</evidence>
<dbReference type="Gene3D" id="3.80.10.10">
    <property type="entry name" value="Ribonuclease Inhibitor"/>
    <property type="match status" value="1"/>
</dbReference>
<dbReference type="InterPro" id="IPR032675">
    <property type="entry name" value="LRR_dom_sf"/>
</dbReference>
<keyword evidence="2" id="KW-0677">Repeat</keyword>
<accession>A0A182SBI1</accession>
<sequence length="289" mass="32791">MGNPLSSLDVTVFRNLYALTFLDLDNTTLTALPVGLFDGLYKLEELYLCNNQLSDLKNGTFRELYTLRILDLSNNSIEHLDPYLFADMPKLKEIGLSKNKLTALDDRLFAAQLGLLVLHLSNNRLVSFDLQAMSYARTLFFLDLDGNRLQSVRIAPNLEFLTVDDNQLSTLQLPDSDYYRMTTLSIQNNSFSSLESTYRFDRLVNLNVTLNRLAAIDLALIAEQFPRLNVFNASLAGIESLGSLATSHRHKALQHLDLSNNTLTDSEIRKIDQFPKLESFEYGGNRIRK</sequence>